<dbReference type="EMBL" id="CAJVPJ010000139">
    <property type="protein sequence ID" value="CAG8484466.1"/>
    <property type="molecule type" value="Genomic_DNA"/>
</dbReference>
<feature type="compositionally biased region" description="Basic and acidic residues" evidence="5">
    <location>
        <begin position="462"/>
        <end position="477"/>
    </location>
</feature>
<evidence type="ECO:0000313" key="8">
    <source>
        <dbReference type="Proteomes" id="UP000789572"/>
    </source>
</evidence>
<proteinExistence type="predicted"/>
<dbReference type="PROSITE" id="PS50016">
    <property type="entry name" value="ZF_PHD_2"/>
    <property type="match status" value="1"/>
</dbReference>
<feature type="compositionally biased region" description="Basic and acidic residues" evidence="5">
    <location>
        <begin position="369"/>
        <end position="379"/>
    </location>
</feature>
<feature type="region of interest" description="Disordered" evidence="5">
    <location>
        <begin position="396"/>
        <end position="445"/>
    </location>
</feature>
<evidence type="ECO:0000256" key="4">
    <source>
        <dbReference type="PROSITE-ProRule" id="PRU00146"/>
    </source>
</evidence>
<dbReference type="PROSITE" id="PS01359">
    <property type="entry name" value="ZF_PHD_1"/>
    <property type="match status" value="1"/>
</dbReference>
<dbReference type="InterPro" id="IPR019787">
    <property type="entry name" value="Znf_PHD-finger"/>
</dbReference>
<comment type="caution">
    <text evidence="7">The sequence shown here is derived from an EMBL/GenBank/DDBJ whole genome shotgun (WGS) entry which is preliminary data.</text>
</comment>
<dbReference type="InterPro" id="IPR001965">
    <property type="entry name" value="Znf_PHD"/>
</dbReference>
<keyword evidence="8" id="KW-1185">Reference proteome</keyword>
<feature type="compositionally biased region" description="Basic and acidic residues" evidence="5">
    <location>
        <begin position="403"/>
        <end position="445"/>
    </location>
</feature>
<evidence type="ECO:0000313" key="7">
    <source>
        <dbReference type="EMBL" id="CAG8484466.1"/>
    </source>
</evidence>
<feature type="domain" description="PHD-type" evidence="6">
    <location>
        <begin position="234"/>
        <end position="291"/>
    </location>
</feature>
<dbReference type="OrthoDB" id="5863171at2759"/>
<keyword evidence="1" id="KW-0479">Metal-binding</keyword>
<dbReference type="SUPFAM" id="SSF57903">
    <property type="entry name" value="FYVE/PHD zinc finger"/>
    <property type="match status" value="1"/>
</dbReference>
<reference evidence="7" key="1">
    <citation type="submission" date="2021-06" db="EMBL/GenBank/DDBJ databases">
        <authorList>
            <person name="Kallberg Y."/>
            <person name="Tangrot J."/>
            <person name="Rosling A."/>
        </authorList>
    </citation>
    <scope>NUCLEOTIDE SEQUENCE</scope>
    <source>
        <strain evidence="7">IA702</strain>
    </source>
</reference>
<dbReference type="InterPro" id="IPR019786">
    <property type="entry name" value="Zinc_finger_PHD-type_CS"/>
</dbReference>
<feature type="region of interest" description="Disordered" evidence="5">
    <location>
        <begin position="462"/>
        <end position="499"/>
    </location>
</feature>
<feature type="compositionally biased region" description="Basic and acidic residues" evidence="5">
    <location>
        <begin position="104"/>
        <end position="121"/>
    </location>
</feature>
<keyword evidence="2 4" id="KW-0863">Zinc-finger</keyword>
<evidence type="ECO:0000259" key="6">
    <source>
        <dbReference type="PROSITE" id="PS50016"/>
    </source>
</evidence>
<feature type="compositionally biased region" description="Basic residues" evidence="5">
    <location>
        <begin position="1"/>
        <end position="19"/>
    </location>
</feature>
<organism evidence="7 8">
    <name type="scientific">Paraglomus occultum</name>
    <dbReference type="NCBI Taxonomy" id="144539"/>
    <lineage>
        <taxon>Eukaryota</taxon>
        <taxon>Fungi</taxon>
        <taxon>Fungi incertae sedis</taxon>
        <taxon>Mucoromycota</taxon>
        <taxon>Glomeromycotina</taxon>
        <taxon>Glomeromycetes</taxon>
        <taxon>Paraglomerales</taxon>
        <taxon>Paraglomeraceae</taxon>
        <taxon>Paraglomus</taxon>
    </lineage>
</organism>
<feature type="compositionally biased region" description="Polar residues" evidence="5">
    <location>
        <begin position="329"/>
        <end position="347"/>
    </location>
</feature>
<evidence type="ECO:0000256" key="2">
    <source>
        <dbReference type="ARBA" id="ARBA00022771"/>
    </source>
</evidence>
<gene>
    <name evidence="7" type="ORF">POCULU_LOCUS1726</name>
</gene>
<dbReference type="InterPro" id="IPR013083">
    <property type="entry name" value="Znf_RING/FYVE/PHD"/>
</dbReference>
<dbReference type="GO" id="GO:0008270">
    <property type="term" value="F:zinc ion binding"/>
    <property type="evidence" value="ECO:0007669"/>
    <property type="project" value="UniProtKB-KW"/>
</dbReference>
<evidence type="ECO:0000256" key="1">
    <source>
        <dbReference type="ARBA" id="ARBA00022723"/>
    </source>
</evidence>
<dbReference type="AlphaFoldDB" id="A0A9N8WF29"/>
<accession>A0A9N8WF29</accession>
<evidence type="ECO:0000256" key="3">
    <source>
        <dbReference type="ARBA" id="ARBA00022833"/>
    </source>
</evidence>
<feature type="compositionally biased region" description="Basic and acidic residues" evidence="5">
    <location>
        <begin position="484"/>
        <end position="499"/>
    </location>
</feature>
<feature type="region of interest" description="Disordered" evidence="5">
    <location>
        <begin position="329"/>
        <end position="384"/>
    </location>
</feature>
<dbReference type="SMART" id="SM00249">
    <property type="entry name" value="PHD"/>
    <property type="match status" value="1"/>
</dbReference>
<dbReference type="Proteomes" id="UP000789572">
    <property type="component" value="Unassembled WGS sequence"/>
</dbReference>
<dbReference type="InterPro" id="IPR011011">
    <property type="entry name" value="Znf_FYVE_PHD"/>
</dbReference>
<feature type="region of interest" description="Disordered" evidence="5">
    <location>
        <begin position="1"/>
        <end position="20"/>
    </location>
</feature>
<feature type="region of interest" description="Disordered" evidence="5">
    <location>
        <begin position="37"/>
        <end position="143"/>
    </location>
</feature>
<sequence>MTITRRSRSPTFRSSRHTRSQTLSKSKFSFFTSWMSSLSPPTTLSSRSKSSLSSAGTGSLSPTGSRSRSLSPLRGNLGTSPSATQPEGPIIIDDSSDMGDGGLTEDKDVETVVGAEVRDSDCENDPVVIVDDSDDSPNRNSTIGESIRTRRQNGYYGKSNGYCKHAEGKNGEDELARVLKNYDANYEGDDHGDEDMWYEDYTCNGWANRLSDTTPSLGESNTIYQQSIRKIDDATVCCVCAGSDFYMNSLVTCDACHTSYHQTCHLPKIPDYTVRLHKKGQSWVCANCFDGSIQIISDQMPNKRQKITNYEYDDELQTSKRRNWVSSALSTHNISSRSTNGSYTSIASRHHKRTSPKLKIASPNQNEDVSIKQRQEISTRTRRFERRKAAAVELQMRLASGRMSKEKTKDKDKYKERERGRERERERDRDRVRDREKAKKRVMERVRERVREKERLREMNKEKYRKEKVKKSEREALEVNSEDSNDKDKDKRGQKKYDINAISKNEEKLSSNSRSTDTASIFVYREEQNFDILSLVPPNVIPCLNFNVLAFREGTMDPKRGKLKRGKAYPITR</sequence>
<name>A0A9N8WF29_9GLOM</name>
<dbReference type="Pfam" id="PF00628">
    <property type="entry name" value="PHD"/>
    <property type="match status" value="1"/>
</dbReference>
<keyword evidence="3" id="KW-0862">Zinc</keyword>
<feature type="compositionally biased region" description="Low complexity" evidence="5">
    <location>
        <begin position="37"/>
        <end position="75"/>
    </location>
</feature>
<protein>
    <submittedName>
        <fullName evidence="7">3179_t:CDS:1</fullName>
    </submittedName>
</protein>
<evidence type="ECO:0000256" key="5">
    <source>
        <dbReference type="SAM" id="MobiDB-lite"/>
    </source>
</evidence>
<dbReference type="Gene3D" id="3.30.40.10">
    <property type="entry name" value="Zinc/RING finger domain, C3HC4 (zinc finger)"/>
    <property type="match status" value="1"/>
</dbReference>